<evidence type="ECO:0000313" key="4">
    <source>
        <dbReference type="Proteomes" id="UP000320055"/>
    </source>
</evidence>
<sequence length="111" mass="12647">MQFKKLIFVFVILAFLSPVKAHGGEIDVEAGDVKIRTEQDGQISVDTGSNRVELTEQEQDRRSTPWWQPWNYFNRHRSSSNCTSSTYQRSTQTTTTNGHTEESSVSTSTCR</sequence>
<protein>
    <submittedName>
        <fullName evidence="3">Uncharacterized protein</fullName>
    </submittedName>
</protein>
<reference evidence="3 4" key="1">
    <citation type="submission" date="2019-01" db="EMBL/GenBank/DDBJ databases">
        <authorList>
            <person name="Brito A."/>
        </authorList>
    </citation>
    <scope>NUCLEOTIDE SEQUENCE [LARGE SCALE GENOMIC DNA]</scope>
    <source>
        <strain evidence="3">1</strain>
    </source>
</reference>
<evidence type="ECO:0000313" key="3">
    <source>
        <dbReference type="EMBL" id="VEP15371.1"/>
    </source>
</evidence>
<feature type="chain" id="PRO_5021967142" evidence="2">
    <location>
        <begin position="22"/>
        <end position="111"/>
    </location>
</feature>
<proteinExistence type="predicted"/>
<dbReference type="RefSeq" id="WP_144865447.1">
    <property type="nucleotide sequence ID" value="NZ_LR213793.1"/>
</dbReference>
<keyword evidence="4" id="KW-1185">Reference proteome</keyword>
<feature type="compositionally biased region" description="Low complexity" evidence="1">
    <location>
        <begin position="83"/>
        <end position="98"/>
    </location>
</feature>
<feature type="region of interest" description="Disordered" evidence="1">
    <location>
        <begin position="76"/>
        <end position="111"/>
    </location>
</feature>
<dbReference type="EMBL" id="CAACVJ010000257">
    <property type="protein sequence ID" value="VEP15371.1"/>
    <property type="molecule type" value="Genomic_DNA"/>
</dbReference>
<dbReference type="OrthoDB" id="9945332at2"/>
<feature type="signal peptide" evidence="2">
    <location>
        <begin position="1"/>
        <end position="21"/>
    </location>
</feature>
<keyword evidence="2" id="KW-0732">Signal</keyword>
<name>A0A563VVD9_9CYAN</name>
<dbReference type="AlphaFoldDB" id="A0A563VVD9"/>
<dbReference type="Proteomes" id="UP000320055">
    <property type="component" value="Unassembled WGS sequence"/>
</dbReference>
<accession>A0A563VVD9</accession>
<gene>
    <name evidence="3" type="ORF">H1P_330020</name>
</gene>
<evidence type="ECO:0000256" key="2">
    <source>
        <dbReference type="SAM" id="SignalP"/>
    </source>
</evidence>
<organism evidence="3 4">
    <name type="scientific">Hyella patelloides LEGE 07179</name>
    <dbReference type="NCBI Taxonomy" id="945734"/>
    <lineage>
        <taxon>Bacteria</taxon>
        <taxon>Bacillati</taxon>
        <taxon>Cyanobacteriota</taxon>
        <taxon>Cyanophyceae</taxon>
        <taxon>Pleurocapsales</taxon>
        <taxon>Hyellaceae</taxon>
        <taxon>Hyella</taxon>
    </lineage>
</organism>
<evidence type="ECO:0000256" key="1">
    <source>
        <dbReference type="SAM" id="MobiDB-lite"/>
    </source>
</evidence>